<keyword evidence="6" id="KW-1133">Transmembrane helix</keyword>
<keyword evidence="10" id="KW-1185">Reference proteome</keyword>
<keyword evidence="3 8" id="KW-0328">Glycosyltransferase</keyword>
<evidence type="ECO:0000256" key="2">
    <source>
        <dbReference type="ARBA" id="ARBA00007647"/>
    </source>
</evidence>
<dbReference type="Pfam" id="PF01697">
    <property type="entry name" value="Glyco_transf_92"/>
    <property type="match status" value="1"/>
</dbReference>
<dbReference type="EMBL" id="LIAE01007045">
    <property type="protein sequence ID" value="PAV82509.1"/>
    <property type="molecule type" value="Genomic_DNA"/>
</dbReference>
<dbReference type="OrthoDB" id="5810971at2759"/>
<name>A0A2A2L8J2_9BILA</name>
<evidence type="ECO:0000313" key="10">
    <source>
        <dbReference type="Proteomes" id="UP000218231"/>
    </source>
</evidence>
<keyword evidence="4 8" id="KW-0808">Transferase</keyword>
<gene>
    <name evidence="9" type="ORF">WR25_16283</name>
</gene>
<accession>A0A2A2L8J2</accession>
<comment type="subcellular location">
    <subcellularLocation>
        <location evidence="1">Membrane</location>
        <topology evidence="1">Single-pass membrane protein</topology>
    </subcellularLocation>
</comment>
<comment type="caution">
    <text evidence="9">The sequence shown here is derived from an EMBL/GenBank/DDBJ whole genome shotgun (WGS) entry which is preliminary data.</text>
</comment>
<evidence type="ECO:0000256" key="1">
    <source>
        <dbReference type="ARBA" id="ARBA00004167"/>
    </source>
</evidence>
<dbReference type="AlphaFoldDB" id="A0A2A2L8J2"/>
<keyword evidence="7" id="KW-0472">Membrane</keyword>
<proteinExistence type="inferred from homology"/>
<evidence type="ECO:0000256" key="7">
    <source>
        <dbReference type="ARBA" id="ARBA00023136"/>
    </source>
</evidence>
<dbReference type="GO" id="GO:0016020">
    <property type="term" value="C:membrane"/>
    <property type="evidence" value="ECO:0007669"/>
    <property type="project" value="UniProtKB-SubCell"/>
</dbReference>
<protein>
    <recommendedName>
        <fullName evidence="8">Glycosyltransferase family 92 protein</fullName>
        <ecNumber evidence="8">2.4.1.-</ecNumber>
    </recommendedName>
</protein>
<evidence type="ECO:0000256" key="8">
    <source>
        <dbReference type="RuleBase" id="RU366017"/>
    </source>
</evidence>
<dbReference type="Proteomes" id="UP000218231">
    <property type="component" value="Unassembled WGS sequence"/>
</dbReference>
<sequence>MKYGKMGIKLLSAFEYVDHIAIQITALNKFGLRMYCHYYDSNQNQVGEPYESVVFPESITYCERRPGVKFVSLTEKLDDEPQYPVPLIDRTKPEPEHFFSICVASFYGKEAKWLMIAEFIEFYKLQGATHFYFYIHQLSLYDRKILEDYQRTGDVDITIIDDRYKRGDKKWHHTGIFNCVLRSRYHSKWAAIIDIDERLTMTEYNGTIADYLREIDDDSIGSIQFRQRWIMKTELQPEKYINEKEIIKWMPTQRYTNTSHVGSVGHTAKCIIQPTAVIAMGVHNPYKFYPGYRQYRLAPKEGVVRHYRDLYIDGWNKRHVKTVAKFGKFEETTMAPRISERLVDAVVKRVKFVYGRSQE</sequence>
<dbReference type="EC" id="2.4.1.-" evidence="8"/>
<dbReference type="InterPro" id="IPR008166">
    <property type="entry name" value="Glyco_transf_92"/>
</dbReference>
<comment type="similarity">
    <text evidence="2 8">Belongs to the glycosyltransferase 92 family.</text>
</comment>
<keyword evidence="5" id="KW-0812">Transmembrane</keyword>
<evidence type="ECO:0000256" key="5">
    <source>
        <dbReference type="ARBA" id="ARBA00022692"/>
    </source>
</evidence>
<evidence type="ECO:0000256" key="6">
    <source>
        <dbReference type="ARBA" id="ARBA00022989"/>
    </source>
</evidence>
<evidence type="ECO:0000256" key="4">
    <source>
        <dbReference type="ARBA" id="ARBA00022679"/>
    </source>
</evidence>
<organism evidence="9 10">
    <name type="scientific">Diploscapter pachys</name>
    <dbReference type="NCBI Taxonomy" id="2018661"/>
    <lineage>
        <taxon>Eukaryota</taxon>
        <taxon>Metazoa</taxon>
        <taxon>Ecdysozoa</taxon>
        <taxon>Nematoda</taxon>
        <taxon>Chromadorea</taxon>
        <taxon>Rhabditida</taxon>
        <taxon>Rhabditina</taxon>
        <taxon>Rhabditomorpha</taxon>
        <taxon>Rhabditoidea</taxon>
        <taxon>Rhabditidae</taxon>
        <taxon>Diploscapter</taxon>
    </lineage>
</organism>
<evidence type="ECO:0000313" key="9">
    <source>
        <dbReference type="EMBL" id="PAV82509.1"/>
    </source>
</evidence>
<dbReference type="GO" id="GO:0016757">
    <property type="term" value="F:glycosyltransferase activity"/>
    <property type="evidence" value="ECO:0007669"/>
    <property type="project" value="UniProtKB-UniRule"/>
</dbReference>
<dbReference type="PANTHER" id="PTHR21461:SF40">
    <property type="entry name" value="GLYCOSYLTRANSFERASE FAMILY 92 PROTEIN"/>
    <property type="match status" value="1"/>
</dbReference>
<dbReference type="PANTHER" id="PTHR21461">
    <property type="entry name" value="GLYCOSYLTRANSFERASE FAMILY 92 PROTEIN"/>
    <property type="match status" value="1"/>
</dbReference>
<dbReference type="GO" id="GO:0005737">
    <property type="term" value="C:cytoplasm"/>
    <property type="evidence" value="ECO:0007669"/>
    <property type="project" value="TreeGrafter"/>
</dbReference>
<evidence type="ECO:0000256" key="3">
    <source>
        <dbReference type="ARBA" id="ARBA00022676"/>
    </source>
</evidence>
<reference evidence="9 10" key="1">
    <citation type="journal article" date="2017" name="Curr. Biol.">
        <title>Genome architecture and evolution of a unichromosomal asexual nematode.</title>
        <authorList>
            <person name="Fradin H."/>
            <person name="Zegar C."/>
            <person name="Gutwein M."/>
            <person name="Lucas J."/>
            <person name="Kovtun M."/>
            <person name="Corcoran D."/>
            <person name="Baugh L.R."/>
            <person name="Kiontke K."/>
            <person name="Gunsalus K."/>
            <person name="Fitch D.H."/>
            <person name="Piano F."/>
        </authorList>
    </citation>
    <scope>NUCLEOTIDE SEQUENCE [LARGE SCALE GENOMIC DNA]</scope>
    <source>
        <strain evidence="9">PF1309</strain>
    </source>
</reference>